<name>A0A7S4AA89_9STRA</name>
<dbReference type="EMBL" id="HBIX01002074">
    <property type="protein sequence ID" value="CAE0708808.1"/>
    <property type="molecule type" value="Transcribed_RNA"/>
</dbReference>
<sequence>MDYMHQHKQQESRTNTIIGETEPVAKSPSPADPSNATSFLASLDPELRKKTLLSADKAFLQSLPATIIAEARALRGQKKSVIIERKSEFPAKLRSVIDELTEAHPDWFLWKMESELKNLFRGAYHRVEEARGLNCDRDTEAQVEIAIRFFPRILSEIYFGRKIICVQLSNRRWRRGRFNFKTASFVPLFAKLGVELGQFREEERGGLNVRNDNMLKIISGNHFEAFGSKEHYRLVDETCVAIMKRLRELELFKKEDIIAYNLIGSLLQGPVFPEQRFRFLVEWNPNCLAAFIDIRLFMRTLLPIKYAAISDDMGVVGFQKVFEIGMEHFPKKFGFLFHKGLNEKSPFRNGTAYQVACQKHGKENVEKIIDDAWNTARARNDRKQIGLDALLYASAESTVHLDLVYFLLRRDPSLLHSAASHDIPLIDNDIKNPQKRKLITRHHGDSAAAGTGAARQRRKQCGEHCCRQSSELEGA</sequence>
<protein>
    <submittedName>
        <fullName evidence="2">Uncharacterized protein</fullName>
    </submittedName>
</protein>
<feature type="region of interest" description="Disordered" evidence="1">
    <location>
        <begin position="1"/>
        <end position="37"/>
    </location>
</feature>
<gene>
    <name evidence="2" type="ORF">PAUS00366_LOCUS1528</name>
</gene>
<dbReference type="AlphaFoldDB" id="A0A7S4AA89"/>
<evidence type="ECO:0000313" key="2">
    <source>
        <dbReference type="EMBL" id="CAE0708808.1"/>
    </source>
</evidence>
<organism evidence="2">
    <name type="scientific">Pseudo-nitzschia australis</name>
    <dbReference type="NCBI Taxonomy" id="44445"/>
    <lineage>
        <taxon>Eukaryota</taxon>
        <taxon>Sar</taxon>
        <taxon>Stramenopiles</taxon>
        <taxon>Ochrophyta</taxon>
        <taxon>Bacillariophyta</taxon>
        <taxon>Bacillariophyceae</taxon>
        <taxon>Bacillariophycidae</taxon>
        <taxon>Bacillariales</taxon>
        <taxon>Bacillariaceae</taxon>
        <taxon>Pseudo-nitzschia</taxon>
    </lineage>
</organism>
<feature type="compositionally biased region" description="Basic and acidic residues" evidence="1">
    <location>
        <begin position="1"/>
        <end position="11"/>
    </location>
</feature>
<evidence type="ECO:0000256" key="1">
    <source>
        <dbReference type="SAM" id="MobiDB-lite"/>
    </source>
</evidence>
<accession>A0A7S4AA89</accession>
<proteinExistence type="predicted"/>
<reference evidence="2" key="1">
    <citation type="submission" date="2021-01" db="EMBL/GenBank/DDBJ databases">
        <authorList>
            <person name="Corre E."/>
            <person name="Pelletier E."/>
            <person name="Niang G."/>
            <person name="Scheremetjew M."/>
            <person name="Finn R."/>
            <person name="Kale V."/>
            <person name="Holt S."/>
            <person name="Cochrane G."/>
            <person name="Meng A."/>
            <person name="Brown T."/>
            <person name="Cohen L."/>
        </authorList>
    </citation>
    <scope>NUCLEOTIDE SEQUENCE</scope>
    <source>
        <strain evidence="2">10249 10 AB</strain>
    </source>
</reference>